<dbReference type="PANTHER" id="PTHR33620">
    <property type="entry name" value="UREASE ACCESSORY PROTEIN F"/>
    <property type="match status" value="1"/>
</dbReference>
<dbReference type="Gene3D" id="1.10.4190.10">
    <property type="entry name" value="Urease accessory protein UreF"/>
    <property type="match status" value="1"/>
</dbReference>
<dbReference type="Pfam" id="PF01730">
    <property type="entry name" value="UreF"/>
    <property type="match status" value="1"/>
</dbReference>
<comment type="function">
    <text evidence="3">Required for maturation of urease via the functional incorporation of the urease nickel metallocenter.</text>
</comment>
<dbReference type="KEGG" id="dov:DSCO28_32940"/>
<dbReference type="EMBL" id="AP021876">
    <property type="protein sequence ID" value="BBO82728.1"/>
    <property type="molecule type" value="Genomic_DNA"/>
</dbReference>
<dbReference type="RefSeq" id="WP_197910487.1">
    <property type="nucleotide sequence ID" value="NZ_AP021876.1"/>
</dbReference>
<reference evidence="4 5" key="1">
    <citation type="submission" date="2019-11" db="EMBL/GenBank/DDBJ databases">
        <title>Comparative genomics of hydrocarbon-degrading Desulfosarcina strains.</title>
        <authorList>
            <person name="Watanabe M."/>
            <person name="Kojima H."/>
            <person name="Fukui M."/>
        </authorList>
    </citation>
    <scope>NUCLEOTIDE SEQUENCE [LARGE SCALE GENOMIC DNA]</scope>
    <source>
        <strain evidence="4 5">28bB2T</strain>
    </source>
</reference>
<dbReference type="HAMAP" id="MF_01385">
    <property type="entry name" value="UreF"/>
    <property type="match status" value="1"/>
</dbReference>
<sequence>MAAGTITMLDGDHHLLRLMHLVSPSLPTGAFAYSQGLEWAVEAGWIRNADDLEGWLRDLIAHNLTGVDVPLLDRMRTACQNQDDAALMRWCDLLLAFRETHELRLEEHNRGRAMVRLLEGLAVPLPPSGLVGRSQLAGFALAAAHWQIDRVAAAAGYLWSWLENQVLTGIKLIPLGQTEGHRILLQLDPAVAAAVERGLSLDDDAIGASSPAMAMASSGHETQYTRLYRS</sequence>
<keyword evidence="1 3" id="KW-0996">Nickel insertion</keyword>
<organism evidence="4 5">
    <name type="scientific">Desulfosarcina ovata subsp. sediminis</name>
    <dbReference type="NCBI Taxonomy" id="885957"/>
    <lineage>
        <taxon>Bacteria</taxon>
        <taxon>Pseudomonadati</taxon>
        <taxon>Thermodesulfobacteriota</taxon>
        <taxon>Desulfobacteria</taxon>
        <taxon>Desulfobacterales</taxon>
        <taxon>Desulfosarcinaceae</taxon>
        <taxon>Desulfosarcina</taxon>
    </lineage>
</organism>
<gene>
    <name evidence="3 4" type="primary">ureF</name>
    <name evidence="4" type="ORF">DSCO28_32940</name>
</gene>
<evidence type="ECO:0000313" key="4">
    <source>
        <dbReference type="EMBL" id="BBO82728.1"/>
    </source>
</evidence>
<name>A0A5K7ZKG4_9BACT</name>
<evidence type="ECO:0000313" key="5">
    <source>
        <dbReference type="Proteomes" id="UP000425960"/>
    </source>
</evidence>
<accession>A0A5K7ZKG4</accession>
<dbReference type="GO" id="GO:0016151">
    <property type="term" value="F:nickel cation binding"/>
    <property type="evidence" value="ECO:0007669"/>
    <property type="project" value="UniProtKB-UniRule"/>
</dbReference>
<proteinExistence type="inferred from homology"/>
<dbReference type="PANTHER" id="PTHR33620:SF1">
    <property type="entry name" value="UREASE ACCESSORY PROTEIN F"/>
    <property type="match status" value="1"/>
</dbReference>
<evidence type="ECO:0000256" key="3">
    <source>
        <dbReference type="HAMAP-Rule" id="MF_01385"/>
    </source>
</evidence>
<comment type="subunit">
    <text evidence="3">UreD, UreF and UreG form a complex that acts as a GTP-hydrolysis-dependent molecular chaperone, activating the urease apoprotein by helping to assemble the nickel containing metallocenter of UreC. The UreE protein probably delivers the nickel.</text>
</comment>
<protein>
    <recommendedName>
        <fullName evidence="3">Urease accessory protein UreF</fullName>
    </recommendedName>
</protein>
<keyword evidence="2 3" id="KW-0143">Chaperone</keyword>
<dbReference type="Proteomes" id="UP000425960">
    <property type="component" value="Chromosome"/>
</dbReference>
<dbReference type="GO" id="GO:0005737">
    <property type="term" value="C:cytoplasm"/>
    <property type="evidence" value="ECO:0007669"/>
    <property type="project" value="UniProtKB-SubCell"/>
</dbReference>
<evidence type="ECO:0000256" key="1">
    <source>
        <dbReference type="ARBA" id="ARBA00022988"/>
    </source>
</evidence>
<dbReference type="InterPro" id="IPR002639">
    <property type="entry name" value="UreF"/>
</dbReference>
<evidence type="ECO:0000256" key="2">
    <source>
        <dbReference type="ARBA" id="ARBA00023186"/>
    </source>
</evidence>
<dbReference type="PIRSF" id="PIRSF009467">
    <property type="entry name" value="Ureas_acces_UreF"/>
    <property type="match status" value="1"/>
</dbReference>
<dbReference type="AlphaFoldDB" id="A0A5K7ZKG4"/>
<keyword evidence="3" id="KW-0963">Cytoplasm</keyword>
<comment type="similarity">
    <text evidence="3">Belongs to the UreF family.</text>
</comment>
<comment type="subcellular location">
    <subcellularLocation>
        <location evidence="3">Cytoplasm</location>
    </subcellularLocation>
</comment>
<dbReference type="InterPro" id="IPR038277">
    <property type="entry name" value="UreF_sf"/>
</dbReference>